<comment type="caution">
    <text evidence="4">The sequence shown here is derived from an EMBL/GenBank/DDBJ whole genome shotgun (WGS) entry which is preliminary data.</text>
</comment>
<evidence type="ECO:0000259" key="2">
    <source>
        <dbReference type="Pfam" id="PF20694"/>
    </source>
</evidence>
<feature type="domain" description="TRADD-like N-terminal" evidence="2">
    <location>
        <begin position="129"/>
        <end position="193"/>
    </location>
</feature>
<evidence type="ECO:0000313" key="5">
    <source>
        <dbReference type="Proteomes" id="UP000441080"/>
    </source>
</evidence>
<dbReference type="InterPro" id="IPR058651">
    <property type="entry name" value="HTH_VMAP-M9"/>
</dbReference>
<dbReference type="Pfam" id="PF00805">
    <property type="entry name" value="Pentapeptide"/>
    <property type="match status" value="3"/>
</dbReference>
<keyword evidence="1" id="KW-0677">Repeat</keyword>
<proteinExistence type="predicted"/>
<feature type="domain" description="vWA-MoxR associated protein N-terminal HTH" evidence="3">
    <location>
        <begin position="16"/>
        <end position="96"/>
    </location>
</feature>
<dbReference type="Pfam" id="PF26355">
    <property type="entry name" value="HTH_VMAP-M9"/>
    <property type="match status" value="1"/>
</dbReference>
<dbReference type="RefSeq" id="WP_159297708.1">
    <property type="nucleotide sequence ID" value="NZ_BJCK01000055.1"/>
</dbReference>
<dbReference type="PANTHER" id="PTHR47485">
    <property type="entry name" value="THYLAKOID LUMENAL 17.4 KDA PROTEIN, CHLOROPLASTIC"/>
    <property type="match status" value="1"/>
</dbReference>
<evidence type="ECO:0000256" key="1">
    <source>
        <dbReference type="ARBA" id="ARBA00022737"/>
    </source>
</evidence>
<dbReference type="AlphaFoldDB" id="A0AAD3G9T8"/>
<sequence length="443" mass="48709">MMINELKMTEIKTLSWTELEMLVNDLKKKHTNKGLTDLETKILKGIFDGKTYRDLAKEIRQEEQSIKNAAYKLWKILSEQMGEKIDSNNLITALSRWKLQPECNQKNTNYDGKFSGAVVFTASENKKKQILTLLELLRKITDDQEITITDIEQGSIKLTLKGSQKSLEKIESLFKSGDLNKISGDITVENVQFTEDNCLAFTIAGDVNADEITYLKSTIIGQNLAESPKQLAEESSANPLIVKTVSTNEASKEINNKLIESIKKPNFLQRIIRRFGRINLKEANLSGADLIEADLRKADLRGADLRGAILSEAILSGADLSEAILSEANLSGADLRGADLRGAILSEAILSGADLSAANLSWAKLREAKLSGANLRRANLSEAILSEAILSEANLSEAILSGAKVENAIFIDAMGITPEQKQDLIRRGAIFGDTSNDRSKVLV</sequence>
<name>A0AAD3G9T8_MICAE</name>
<accession>A0AAD3G9T8</accession>
<dbReference type="Gene3D" id="2.160.20.80">
    <property type="entry name" value="E3 ubiquitin-protein ligase SopA"/>
    <property type="match status" value="1"/>
</dbReference>
<dbReference type="InterPro" id="IPR001646">
    <property type="entry name" value="5peptide_repeat"/>
</dbReference>
<organism evidence="4 5">
    <name type="scientific">Microcystis aeruginosa NIES-3807</name>
    <dbReference type="NCBI Taxonomy" id="2517785"/>
    <lineage>
        <taxon>Bacteria</taxon>
        <taxon>Bacillati</taxon>
        <taxon>Cyanobacteriota</taxon>
        <taxon>Cyanophyceae</taxon>
        <taxon>Oscillatoriophycideae</taxon>
        <taxon>Chroococcales</taxon>
        <taxon>Microcystaceae</taxon>
        <taxon>Microcystis</taxon>
    </lineage>
</organism>
<dbReference type="Pfam" id="PF20694">
    <property type="entry name" value="TRADD-like_N"/>
    <property type="match status" value="1"/>
</dbReference>
<reference evidence="4 5" key="1">
    <citation type="submission" date="2019-02" db="EMBL/GenBank/DDBJ databases">
        <title>Draft genome sequence of Arthrospira platensis NIES-3807.</title>
        <authorList>
            <person name="Yamaguchi H."/>
            <person name="Suzuki S."/>
            <person name="Kawachi M."/>
        </authorList>
    </citation>
    <scope>NUCLEOTIDE SEQUENCE [LARGE SCALE GENOMIC DNA]</scope>
    <source>
        <strain evidence="4 5">NIES-3807</strain>
    </source>
</reference>
<dbReference type="SUPFAM" id="SSF141571">
    <property type="entry name" value="Pentapeptide repeat-like"/>
    <property type="match status" value="1"/>
</dbReference>
<protein>
    <submittedName>
        <fullName evidence="4">RfrA pentapeptide repeat-containing protein</fullName>
    </submittedName>
</protein>
<evidence type="ECO:0000259" key="3">
    <source>
        <dbReference type="Pfam" id="PF26355"/>
    </source>
</evidence>
<dbReference type="PANTHER" id="PTHR47485:SF1">
    <property type="entry name" value="THYLAKOID LUMENAL 17.4 KDA PROTEIN, CHLOROPLASTIC"/>
    <property type="match status" value="1"/>
</dbReference>
<dbReference type="InterPro" id="IPR049341">
    <property type="entry name" value="TRADD-like_N"/>
</dbReference>
<evidence type="ECO:0000313" key="4">
    <source>
        <dbReference type="EMBL" id="GCL59857.1"/>
    </source>
</evidence>
<dbReference type="EMBL" id="BJCK01000055">
    <property type="protein sequence ID" value="GCL59857.1"/>
    <property type="molecule type" value="Genomic_DNA"/>
</dbReference>
<dbReference type="Proteomes" id="UP000441080">
    <property type="component" value="Unassembled WGS sequence"/>
</dbReference>
<gene>
    <name evidence="4" type="ORF">NIES3807_30340</name>
</gene>